<feature type="transmembrane region" description="Helical" evidence="1">
    <location>
        <begin position="51"/>
        <end position="70"/>
    </location>
</feature>
<organism evidence="2 3">
    <name type="scientific">Candidatus Magasanikbacteria bacterium CG10_big_fil_rev_8_21_14_0_10_36_32</name>
    <dbReference type="NCBI Taxonomy" id="1974646"/>
    <lineage>
        <taxon>Bacteria</taxon>
        <taxon>Candidatus Magasanikiibacteriota</taxon>
    </lineage>
</organism>
<sequence>MIGKSEWFQRRKYGGWGISPRTWQGWFYLAIVLIPFFVFQALPYWSLQLRFGVTCGWLLFLIFDAIHIMVTLPRDEREHRVESIAERNAAWVMTFFMIAGILYQLFRSVYFQDIQLDWFLVVALFAGVIVKTITNIVYNKKTL</sequence>
<reference evidence="3" key="1">
    <citation type="submission" date="2017-09" db="EMBL/GenBank/DDBJ databases">
        <title>Depth-based differentiation of microbial function through sediment-hosted aquifers and enrichment of novel symbionts in the deep terrestrial subsurface.</title>
        <authorList>
            <person name="Probst A.J."/>
            <person name="Ladd B."/>
            <person name="Jarett J.K."/>
            <person name="Geller-Mcgrath D.E."/>
            <person name="Sieber C.M.K."/>
            <person name="Emerson J.B."/>
            <person name="Anantharaman K."/>
            <person name="Thomas B.C."/>
            <person name="Malmstrom R."/>
            <person name="Stieglmeier M."/>
            <person name="Klingl A."/>
            <person name="Woyke T."/>
            <person name="Ryan C.M."/>
            <person name="Banfield J.F."/>
        </authorList>
    </citation>
    <scope>NUCLEOTIDE SEQUENCE [LARGE SCALE GENOMIC DNA]</scope>
</reference>
<accession>A0A2M6W601</accession>
<name>A0A2M6W601_9BACT</name>
<dbReference type="EMBL" id="PFBV01000004">
    <property type="protein sequence ID" value="PIT88218.1"/>
    <property type="molecule type" value="Genomic_DNA"/>
</dbReference>
<keyword evidence="1" id="KW-0812">Transmembrane</keyword>
<keyword evidence="1" id="KW-1133">Transmembrane helix</keyword>
<feature type="transmembrane region" description="Helical" evidence="1">
    <location>
        <begin position="118"/>
        <end position="138"/>
    </location>
</feature>
<dbReference type="Proteomes" id="UP000231426">
    <property type="component" value="Unassembled WGS sequence"/>
</dbReference>
<evidence type="ECO:0000313" key="2">
    <source>
        <dbReference type="EMBL" id="PIT88218.1"/>
    </source>
</evidence>
<keyword evidence="1" id="KW-0472">Membrane</keyword>
<comment type="caution">
    <text evidence="2">The sequence shown here is derived from an EMBL/GenBank/DDBJ whole genome shotgun (WGS) entry which is preliminary data.</text>
</comment>
<gene>
    <name evidence="2" type="ORF">COU29_03040</name>
</gene>
<proteinExistence type="predicted"/>
<protein>
    <submittedName>
        <fullName evidence="2">Uncharacterized protein</fullName>
    </submittedName>
</protein>
<evidence type="ECO:0000313" key="3">
    <source>
        <dbReference type="Proteomes" id="UP000231426"/>
    </source>
</evidence>
<feature type="transmembrane region" description="Helical" evidence="1">
    <location>
        <begin position="26"/>
        <end position="45"/>
    </location>
</feature>
<evidence type="ECO:0000256" key="1">
    <source>
        <dbReference type="SAM" id="Phobius"/>
    </source>
</evidence>
<feature type="transmembrane region" description="Helical" evidence="1">
    <location>
        <begin position="90"/>
        <end position="106"/>
    </location>
</feature>
<dbReference type="AlphaFoldDB" id="A0A2M6W601"/>